<organism evidence="2 3">
    <name type="scientific">Paenibacillus graminis</name>
    <dbReference type="NCBI Taxonomy" id="189425"/>
    <lineage>
        <taxon>Bacteria</taxon>
        <taxon>Bacillati</taxon>
        <taxon>Bacillota</taxon>
        <taxon>Bacilli</taxon>
        <taxon>Bacillales</taxon>
        <taxon>Paenibacillaceae</taxon>
        <taxon>Paenibacillus</taxon>
    </lineage>
</organism>
<dbReference type="AlphaFoldDB" id="A0A089MAL6"/>
<feature type="signal peptide" evidence="1">
    <location>
        <begin position="1"/>
        <end position="25"/>
    </location>
</feature>
<reference evidence="2 3" key="1">
    <citation type="submission" date="2014-08" db="EMBL/GenBank/DDBJ databases">
        <title>Comparative genomics of the Paenibacillus odorifer group.</title>
        <authorList>
            <person name="den Bakker H.C."/>
            <person name="Tsai Y.-C."/>
            <person name="Martin N."/>
            <person name="Korlach J."/>
            <person name="Wiedmann M."/>
        </authorList>
    </citation>
    <scope>NUCLEOTIDE SEQUENCE [LARGE SCALE GENOMIC DNA]</scope>
    <source>
        <strain evidence="2 3">DSM 15220</strain>
    </source>
</reference>
<dbReference type="OrthoDB" id="9810066at2"/>
<dbReference type="EMBL" id="CP009287">
    <property type="protein sequence ID" value="AIQ70861.1"/>
    <property type="molecule type" value="Genomic_DNA"/>
</dbReference>
<protein>
    <submittedName>
        <fullName evidence="2">Erythromycin esterase</fullName>
    </submittedName>
</protein>
<dbReference type="GO" id="GO:0046677">
    <property type="term" value="P:response to antibiotic"/>
    <property type="evidence" value="ECO:0007669"/>
    <property type="project" value="InterPro"/>
</dbReference>
<dbReference type="eggNOG" id="COG2312">
    <property type="taxonomic scope" value="Bacteria"/>
</dbReference>
<evidence type="ECO:0000256" key="1">
    <source>
        <dbReference type="SAM" id="SignalP"/>
    </source>
</evidence>
<accession>A0A089MAL6</accession>
<evidence type="ECO:0000313" key="2">
    <source>
        <dbReference type="EMBL" id="AIQ70861.1"/>
    </source>
</evidence>
<sequence length="446" mass="50348">MKKKMGIAIVASMITLTSFTGGAYAASTAKVSATAPYNTYQIAEQIKWLEEHAMPLKTTDPTASLNDLGPLKDMIGSATIVGLGEAMHGAHEVFTMKHRIVNYLVLGMGFKALVLEEGWDRALGLDRYVLTGKGDPSQYLSPAFNTKEIIDLLQWIRQYNADLKHKSKIRIIGMDIQTVNENVYNNIIEYVKKHNPKLATLLEKKMEGLIPVTKDIDTFGSLKKEKKKQYVSDAKQISIILEQNKSKLNGKSQEFAWIRQNARIIEQFTTMAASYPDSPKDFYLKHDIAMYENAKWTEEHVGKTIVWGHNGHVSKTNMIPFVYPKVAGQYLAEHYGKRYVSIGTSVYEGRYNVYNSNQEFGPYGTLKSDDPNSYNYNFGQVNYDQFFVDLRKASGVTKTWLNEQHPIYAGITTEGPDIPKTVDVSLGKTFDIIVQIQKVNPSQLNR</sequence>
<gene>
    <name evidence="2" type="ORF">PGRAT_26980</name>
</gene>
<dbReference type="RefSeq" id="WP_025707691.1">
    <property type="nucleotide sequence ID" value="NZ_CP009287.1"/>
</dbReference>
<dbReference type="InterPro" id="IPR014622">
    <property type="entry name" value="UCP036794_erythomycin"/>
</dbReference>
<keyword evidence="3" id="KW-1185">Reference proteome</keyword>
<dbReference type="PANTHER" id="PTHR31299:SF0">
    <property type="entry name" value="ESTERASE, PUTATIVE (AFU_ORTHOLOGUE AFUA_1G05850)-RELATED"/>
    <property type="match status" value="1"/>
</dbReference>
<proteinExistence type="predicted"/>
<dbReference type="Pfam" id="PF05139">
    <property type="entry name" value="Erythro_esteras"/>
    <property type="match status" value="1"/>
</dbReference>
<dbReference type="STRING" id="189425.PGRAT_26980"/>
<name>A0A089MAL6_9BACL</name>
<dbReference type="Gene3D" id="1.20.1440.30">
    <property type="entry name" value="Biosynthetic Protein domain"/>
    <property type="match status" value="1"/>
</dbReference>
<dbReference type="CDD" id="cd14728">
    <property type="entry name" value="Ere-like"/>
    <property type="match status" value="1"/>
</dbReference>
<evidence type="ECO:0000313" key="3">
    <source>
        <dbReference type="Proteomes" id="UP000029500"/>
    </source>
</evidence>
<dbReference type="HOGENOM" id="CLU_026490_2_0_9"/>
<dbReference type="SUPFAM" id="SSF159501">
    <property type="entry name" value="EreA/ChaN-like"/>
    <property type="match status" value="1"/>
</dbReference>
<dbReference type="KEGG" id="pgm:PGRAT_26980"/>
<keyword evidence="1" id="KW-0732">Signal</keyword>
<dbReference type="Proteomes" id="UP000029500">
    <property type="component" value="Chromosome"/>
</dbReference>
<feature type="chain" id="PRO_5001847151" evidence="1">
    <location>
        <begin position="26"/>
        <end position="446"/>
    </location>
</feature>
<dbReference type="PANTHER" id="PTHR31299">
    <property type="entry name" value="ESTERASE, PUTATIVE (AFU_ORTHOLOGUE AFUA_1G05850)-RELATED"/>
    <property type="match status" value="1"/>
</dbReference>
<dbReference type="InterPro" id="IPR007815">
    <property type="entry name" value="Emycin_Estase"/>
</dbReference>
<dbReference type="Gene3D" id="3.40.1660.10">
    <property type="entry name" value="EreA-like (biosynthetic domain)"/>
    <property type="match status" value="1"/>
</dbReference>
<dbReference type="InterPro" id="IPR052036">
    <property type="entry name" value="Hydrolase/PRTase-associated"/>
</dbReference>
<dbReference type="Gene3D" id="3.30.1870.10">
    <property type="entry name" value="EreA-like, domain 2"/>
    <property type="match status" value="1"/>
</dbReference>
<dbReference type="PIRSF" id="PIRSF036794">
    <property type="entry name" value="UCP_erythr_ester"/>
    <property type="match status" value="1"/>
</dbReference>